<name>A0A1H5RUR6_XYLRU</name>
<keyword evidence="1" id="KW-0472">Membrane</keyword>
<feature type="transmembrane region" description="Helical" evidence="1">
    <location>
        <begin position="6"/>
        <end position="26"/>
    </location>
</feature>
<accession>A0A1H5RUR6</accession>
<evidence type="ECO:0000313" key="3">
    <source>
        <dbReference type="Proteomes" id="UP000236735"/>
    </source>
</evidence>
<protein>
    <recommendedName>
        <fullName evidence="4">DUF4230 domain-containing protein</fullName>
    </recommendedName>
</protein>
<dbReference type="Proteomes" id="UP000236735">
    <property type="component" value="Unassembled WGS sequence"/>
</dbReference>
<keyword evidence="1" id="KW-0812">Transmembrane</keyword>
<evidence type="ECO:0008006" key="4">
    <source>
        <dbReference type="Google" id="ProtNLM"/>
    </source>
</evidence>
<evidence type="ECO:0000256" key="1">
    <source>
        <dbReference type="SAM" id="Phobius"/>
    </source>
</evidence>
<dbReference type="EMBL" id="FNUV01000001">
    <property type="protein sequence ID" value="SEF42079.1"/>
    <property type="molecule type" value="Genomic_DNA"/>
</dbReference>
<organism evidence="2 3">
    <name type="scientific">Xylanibacter ruminicola</name>
    <name type="common">Prevotella ruminicola</name>
    <dbReference type="NCBI Taxonomy" id="839"/>
    <lineage>
        <taxon>Bacteria</taxon>
        <taxon>Pseudomonadati</taxon>
        <taxon>Bacteroidota</taxon>
        <taxon>Bacteroidia</taxon>
        <taxon>Bacteroidales</taxon>
        <taxon>Prevotellaceae</taxon>
        <taxon>Xylanibacter</taxon>
    </lineage>
</organism>
<reference evidence="2 3" key="1">
    <citation type="submission" date="2016-10" db="EMBL/GenBank/DDBJ databases">
        <authorList>
            <person name="de Groot N.N."/>
        </authorList>
    </citation>
    <scope>NUCLEOTIDE SEQUENCE [LARGE SCALE GENOMIC DNA]</scope>
    <source>
        <strain evidence="2 3">AR32</strain>
    </source>
</reference>
<evidence type="ECO:0000313" key="2">
    <source>
        <dbReference type="EMBL" id="SEF42079.1"/>
    </source>
</evidence>
<gene>
    <name evidence="2" type="ORF">SAMN05216354_0344</name>
</gene>
<dbReference type="AlphaFoldDB" id="A0A1H5RUR6"/>
<sequence>MKTSSYIKIGISIIVVGLLIAVIMWVKSITKGNYVAFGADTAIDVTPTQIQSIKAIGEWEFLSLSAEELVDTVRKGFFTNDELVRIYYGTLRLGVNMHQVEPGWLTTKGDSVIMKLPKIGLLDKDFIDEARTKSFYESGSWKPTDRDALYKKAYRQMLKHCLTKENLQAAEVNADQQLRNMMQSMGYKNIKIVFKN</sequence>
<dbReference type="Pfam" id="PF14014">
    <property type="entry name" value="DUF4230"/>
    <property type="match status" value="1"/>
</dbReference>
<proteinExistence type="predicted"/>
<dbReference type="InterPro" id="IPR025324">
    <property type="entry name" value="DUF4230"/>
</dbReference>
<keyword evidence="1" id="KW-1133">Transmembrane helix</keyword>
<dbReference type="RefSeq" id="WP_091767701.1">
    <property type="nucleotide sequence ID" value="NZ_FNUV01000001.1"/>
</dbReference>